<sequence>MALLDQIVPLLPHVAKPIQYVGGEVNAVRKDWEETGVKVALCFPDSYEVGMSHLGLHLLYRILNMDPDVLAERIYAPTVDMEVLMRENNIPLFSLESHRAAADFDLLGFTLQYELSASNILNMLSLAGIPLLAKDRPDPFPLLMAGGPCACNPEPLADFFDFVVFGDGERIVPRIVDRYRDWKMSRSGKHELLRELCSWPGVYVPAFYEVHYRPSGEIADISPISPDVPESVLRIVEPDLNDIPYLSAPLVPYLKTVHDRLTLEVMRGCPRGCRFCQAGFIYRPKRERSPDYVLQLAKSLLHQSGYDETSLSSLSTGDYSQITPLMEAMMQHCEASRVALSLPSMRVGTLTEKMAAVILRVRKTGFTIAPEAGTQRLRNVINKGISKAEILQTAEEAFASGWDVLKLYFMIGLPTETDEDIDGILDLVTQIRRHGTRHSRRRIKLHVAISSFVPKSNTPFQWEPMASVDELDRKQEDLKRRLRSQKADMKWNNVRSSYIEGVFARGDRRLSRVLLEAHASGAKFDGWHEHFHFSTWTRAFEKSGIDPEFYLYRERSEKEVFPWSHLKSGVSKRYLWQERSKALEAQGTGPCDRHCRRCGLCSDELHQIDARADECRSATSPTEFNSSAKSGPPAKKQRAEALPKGYRLRLTYTKTALLRFLSHRELARMFQRATARIAAPLAYSQGFHPHPYISFGPALPVGVEGLRELVDVFFTERVDAEHFVNQMNETLPGGIRVLNAVPVELRAPSLSAVLQRFFVRVSTTQKLVRQGFDLSYFQEHVEKFHDRETFIVETFKKRTEAVDIRPYIAVLSLHSDENGFPCLEMTLESHQNVIIKPEEVLHLVCGVPYEKILDCRITRIGMEAKS</sequence>
<dbReference type="InterPro" id="IPR018768">
    <property type="entry name" value="DUF2344"/>
</dbReference>
<dbReference type="NCBIfam" id="TIGR03936">
    <property type="entry name" value="sam_1_link_chp"/>
    <property type="match status" value="1"/>
</dbReference>
<dbReference type="Gene3D" id="3.80.30.20">
    <property type="entry name" value="tm_1862 like domain"/>
    <property type="match status" value="1"/>
</dbReference>
<dbReference type="InterPro" id="IPR023862">
    <property type="entry name" value="CHP03960_rSAM"/>
</dbReference>
<dbReference type="SFLD" id="SFLDG01082">
    <property type="entry name" value="B12-binding_domain_containing"/>
    <property type="match status" value="1"/>
</dbReference>
<feature type="compositionally biased region" description="Polar residues" evidence="1">
    <location>
        <begin position="619"/>
        <end position="629"/>
    </location>
</feature>
<dbReference type="InterPro" id="IPR007197">
    <property type="entry name" value="rSAM"/>
</dbReference>
<dbReference type="AlphaFoldDB" id="A0A2G6E3W3"/>
<dbReference type="InterPro" id="IPR045784">
    <property type="entry name" value="Radical_SAM_N2"/>
</dbReference>
<feature type="domain" description="Radical SAM core" evidence="2">
    <location>
        <begin position="255"/>
        <end position="493"/>
    </location>
</feature>
<dbReference type="GO" id="GO:0051536">
    <property type="term" value="F:iron-sulfur cluster binding"/>
    <property type="evidence" value="ECO:0007669"/>
    <property type="project" value="InterPro"/>
</dbReference>
<dbReference type="InterPro" id="IPR058240">
    <property type="entry name" value="rSAM_sf"/>
</dbReference>
<dbReference type="SFLD" id="SFLDS00029">
    <property type="entry name" value="Radical_SAM"/>
    <property type="match status" value="1"/>
</dbReference>
<dbReference type="CDD" id="cd01335">
    <property type="entry name" value="Radical_SAM"/>
    <property type="match status" value="1"/>
</dbReference>
<dbReference type="PANTHER" id="PTHR42731">
    <property type="entry name" value="SLL1084 PROTEIN"/>
    <property type="match status" value="1"/>
</dbReference>
<evidence type="ECO:0000313" key="4">
    <source>
        <dbReference type="Proteomes" id="UP000229740"/>
    </source>
</evidence>
<dbReference type="InterPro" id="IPR023404">
    <property type="entry name" value="rSAM_horseshoe"/>
</dbReference>
<gene>
    <name evidence="3" type="ORF">CSB45_10275</name>
</gene>
<protein>
    <submittedName>
        <fullName evidence="3">B12-binding domain-containing radical SAM protein</fullName>
    </submittedName>
</protein>
<dbReference type="InterPro" id="IPR006638">
    <property type="entry name" value="Elp3/MiaA/NifB-like_rSAM"/>
</dbReference>
<dbReference type="GO" id="GO:0003824">
    <property type="term" value="F:catalytic activity"/>
    <property type="evidence" value="ECO:0007669"/>
    <property type="project" value="InterPro"/>
</dbReference>
<reference evidence="3 4" key="1">
    <citation type="submission" date="2017-10" db="EMBL/GenBank/DDBJ databases">
        <title>Novel microbial diversity and functional potential in the marine mammal oral microbiome.</title>
        <authorList>
            <person name="Dudek N.K."/>
            <person name="Sun C.L."/>
            <person name="Burstein D."/>
            <person name="Kantor R.S."/>
            <person name="Aliaga Goltsman D.S."/>
            <person name="Bik E.M."/>
            <person name="Thomas B.C."/>
            <person name="Banfield J.F."/>
            <person name="Relman D.A."/>
        </authorList>
    </citation>
    <scope>NUCLEOTIDE SEQUENCE [LARGE SCALE GENOMIC DNA]</scope>
    <source>
        <strain evidence="3">DOLZORAL124_49_17</strain>
    </source>
</reference>
<dbReference type="NCBIfam" id="TIGR03960">
    <property type="entry name" value="rSAM_fuse_unch"/>
    <property type="match status" value="1"/>
</dbReference>
<accession>A0A2G6E3W3</accession>
<dbReference type="SUPFAM" id="SSF102114">
    <property type="entry name" value="Radical SAM enzymes"/>
    <property type="match status" value="1"/>
</dbReference>
<comment type="caution">
    <text evidence="3">The sequence shown here is derived from an EMBL/GenBank/DDBJ whole genome shotgun (WGS) entry which is preliminary data.</text>
</comment>
<dbReference type="PANTHER" id="PTHR42731:SF1">
    <property type="entry name" value="RADICAL SAM DOMAIN PROTEIN"/>
    <property type="match status" value="1"/>
</dbReference>
<feature type="region of interest" description="Disordered" evidence="1">
    <location>
        <begin position="619"/>
        <end position="640"/>
    </location>
</feature>
<dbReference type="Pfam" id="PF04055">
    <property type="entry name" value="Radical_SAM"/>
    <property type="match status" value="1"/>
</dbReference>
<evidence type="ECO:0000313" key="3">
    <source>
        <dbReference type="EMBL" id="PID56612.1"/>
    </source>
</evidence>
<dbReference type="SMART" id="SM00729">
    <property type="entry name" value="Elp3"/>
    <property type="match status" value="1"/>
</dbReference>
<proteinExistence type="predicted"/>
<dbReference type="Pfam" id="PF10105">
    <property type="entry name" value="DUF2344"/>
    <property type="match status" value="1"/>
</dbReference>
<evidence type="ECO:0000256" key="1">
    <source>
        <dbReference type="SAM" id="MobiDB-lite"/>
    </source>
</evidence>
<name>A0A2G6E3W3_9BACT</name>
<organism evidence="3 4">
    <name type="scientific">candidate division KSB3 bacterium</name>
    <dbReference type="NCBI Taxonomy" id="2044937"/>
    <lineage>
        <taxon>Bacteria</taxon>
        <taxon>candidate division KSB3</taxon>
    </lineage>
</organism>
<dbReference type="PROSITE" id="PS51918">
    <property type="entry name" value="RADICAL_SAM"/>
    <property type="match status" value="1"/>
</dbReference>
<dbReference type="Pfam" id="PF19864">
    <property type="entry name" value="Radical_SAM_N2"/>
    <property type="match status" value="1"/>
</dbReference>
<dbReference type="Proteomes" id="UP000229740">
    <property type="component" value="Unassembled WGS sequence"/>
</dbReference>
<evidence type="ECO:0000259" key="2">
    <source>
        <dbReference type="PROSITE" id="PS51918"/>
    </source>
</evidence>
<dbReference type="EMBL" id="PDPS01000032">
    <property type="protein sequence ID" value="PID56612.1"/>
    <property type="molecule type" value="Genomic_DNA"/>
</dbReference>